<evidence type="ECO:0000313" key="1">
    <source>
        <dbReference type="EMBL" id="MDV2080966.1"/>
    </source>
</evidence>
<proteinExistence type="predicted"/>
<sequence>MEVYSAFSLSPVSDTLSSLIDEEGRELCRIAGLVLEKSFRLADGRFLLVTTDDCPFEEGIHITLLRSDGQIDESLARVVPYQPAVVTGISSLADDSLEITISNQERLVVTVDFSGHRAPLQFSKCGFKSDRKLFEPRYLSVSPAQA</sequence>
<dbReference type="Proteomes" id="UP001269819">
    <property type="component" value="Unassembled WGS sequence"/>
</dbReference>
<keyword evidence="2" id="KW-1185">Reference proteome</keyword>
<reference evidence="1 2" key="1">
    <citation type="submission" date="2023-10" db="EMBL/GenBank/DDBJ databases">
        <title>Characteristics and mechanism of a salt-tolerant marine origin heterotrophic nitrifying- aerobic denitrifying bacteria Marinobacter xestospongiae HN1.</title>
        <authorList>
            <person name="Qi R."/>
        </authorList>
    </citation>
    <scope>NUCLEOTIDE SEQUENCE [LARGE SCALE GENOMIC DNA]</scope>
    <source>
        <strain evidence="1 2">HN1</strain>
    </source>
</reference>
<protein>
    <submittedName>
        <fullName evidence="1">Uncharacterized protein</fullName>
    </submittedName>
</protein>
<organism evidence="1 2">
    <name type="scientific">Marinobacter xestospongiae</name>
    <dbReference type="NCBI Taxonomy" id="994319"/>
    <lineage>
        <taxon>Bacteria</taxon>
        <taxon>Pseudomonadati</taxon>
        <taxon>Pseudomonadota</taxon>
        <taxon>Gammaproteobacteria</taxon>
        <taxon>Pseudomonadales</taxon>
        <taxon>Marinobacteraceae</taxon>
        <taxon>Marinobacter</taxon>
    </lineage>
</organism>
<dbReference type="EMBL" id="JAWIIJ010000023">
    <property type="protein sequence ID" value="MDV2080966.1"/>
    <property type="molecule type" value="Genomic_DNA"/>
</dbReference>
<name>A0ABU3W347_9GAMM</name>
<comment type="caution">
    <text evidence="1">The sequence shown here is derived from an EMBL/GenBank/DDBJ whole genome shotgun (WGS) entry which is preliminary data.</text>
</comment>
<evidence type="ECO:0000313" key="2">
    <source>
        <dbReference type="Proteomes" id="UP001269819"/>
    </source>
</evidence>
<dbReference type="RefSeq" id="WP_316975294.1">
    <property type="nucleotide sequence ID" value="NZ_JAWIIJ010000023.1"/>
</dbReference>
<accession>A0ABU3W347</accession>
<gene>
    <name evidence="1" type="ORF">RYS15_19935</name>
</gene>